<protein>
    <submittedName>
        <fullName evidence="1">Uncharacterized protein</fullName>
    </submittedName>
</protein>
<organism evidence="1 2">
    <name type="scientific">Dipteronia dyeriana</name>
    <dbReference type="NCBI Taxonomy" id="168575"/>
    <lineage>
        <taxon>Eukaryota</taxon>
        <taxon>Viridiplantae</taxon>
        <taxon>Streptophyta</taxon>
        <taxon>Embryophyta</taxon>
        <taxon>Tracheophyta</taxon>
        <taxon>Spermatophyta</taxon>
        <taxon>Magnoliopsida</taxon>
        <taxon>eudicotyledons</taxon>
        <taxon>Gunneridae</taxon>
        <taxon>Pentapetalae</taxon>
        <taxon>rosids</taxon>
        <taxon>malvids</taxon>
        <taxon>Sapindales</taxon>
        <taxon>Sapindaceae</taxon>
        <taxon>Hippocastanoideae</taxon>
        <taxon>Acereae</taxon>
        <taxon>Dipteronia</taxon>
    </lineage>
</organism>
<dbReference type="InterPro" id="IPR044842">
    <property type="entry name" value="ALKBH9B/ALKBH10B-like"/>
</dbReference>
<sequence>MIKRKIMNILAGLELHEVSFSVVEHKRIVHYSYKVQEIDRKWRIEITNVVVLVDAGSIGIPLHTGNILFINRIAVDMAKHCLLAVPTKMISIIFRKMYELKQSVEFVPELDLLGFETLSYHGDMKRQPFRKDGRIEAKEPPKRLRLG</sequence>
<evidence type="ECO:0000313" key="2">
    <source>
        <dbReference type="Proteomes" id="UP001280121"/>
    </source>
</evidence>
<keyword evidence="2" id="KW-1185">Reference proteome</keyword>
<dbReference type="AlphaFoldDB" id="A0AAD9WZT5"/>
<dbReference type="PANTHER" id="PTHR31447:SF5">
    <property type="entry name" value="FE2OG DIOXYGENASE DOMAIN-CONTAINING PROTEIN"/>
    <property type="match status" value="1"/>
</dbReference>
<dbReference type="GO" id="GO:0032451">
    <property type="term" value="F:demethylase activity"/>
    <property type="evidence" value="ECO:0007669"/>
    <property type="project" value="InterPro"/>
</dbReference>
<dbReference type="GO" id="GO:0006402">
    <property type="term" value="P:mRNA catabolic process"/>
    <property type="evidence" value="ECO:0007669"/>
    <property type="project" value="InterPro"/>
</dbReference>
<dbReference type="PANTHER" id="PTHR31447">
    <property type="entry name" value="HYDROXYPROLINE-RICH GLYCOPROTEIN FAMILY PROTEIN-RELATED"/>
    <property type="match status" value="1"/>
</dbReference>
<accession>A0AAD9WZT5</accession>
<proteinExistence type="predicted"/>
<dbReference type="GO" id="GO:0003729">
    <property type="term" value="F:mRNA binding"/>
    <property type="evidence" value="ECO:0007669"/>
    <property type="project" value="InterPro"/>
</dbReference>
<comment type="caution">
    <text evidence="1">The sequence shown here is derived from an EMBL/GenBank/DDBJ whole genome shotgun (WGS) entry which is preliminary data.</text>
</comment>
<reference evidence="1" key="1">
    <citation type="journal article" date="2023" name="Plant J.">
        <title>Genome sequences and population genomics provide insights into the demographic history, inbreeding, and mutation load of two 'living fossil' tree species of Dipteronia.</title>
        <authorList>
            <person name="Feng Y."/>
            <person name="Comes H.P."/>
            <person name="Chen J."/>
            <person name="Zhu S."/>
            <person name="Lu R."/>
            <person name="Zhang X."/>
            <person name="Li P."/>
            <person name="Qiu J."/>
            <person name="Olsen K.M."/>
            <person name="Qiu Y."/>
        </authorList>
    </citation>
    <scope>NUCLEOTIDE SEQUENCE</scope>
    <source>
        <strain evidence="1">KIB01</strain>
    </source>
</reference>
<dbReference type="Proteomes" id="UP001280121">
    <property type="component" value="Unassembled WGS sequence"/>
</dbReference>
<gene>
    <name evidence="1" type="ORF">Ddye_015971</name>
</gene>
<evidence type="ECO:0000313" key="1">
    <source>
        <dbReference type="EMBL" id="KAK2648482.1"/>
    </source>
</evidence>
<dbReference type="EMBL" id="JANJYI010000005">
    <property type="protein sequence ID" value="KAK2648482.1"/>
    <property type="molecule type" value="Genomic_DNA"/>
</dbReference>
<name>A0AAD9WZT5_9ROSI</name>